<comment type="similarity">
    <text evidence="2">Belongs to the peptidase S1 family. CLIP subfamily.</text>
</comment>
<dbReference type="FunFam" id="2.40.10.10:FF:000068">
    <property type="entry name" value="transmembrane protease serine 2"/>
    <property type="match status" value="1"/>
</dbReference>
<dbReference type="PROSITE" id="PS50240">
    <property type="entry name" value="TRYPSIN_DOM"/>
    <property type="match status" value="1"/>
</dbReference>
<dbReference type="Pfam" id="PF18399">
    <property type="entry name" value="CLIP_SPH_Scar"/>
    <property type="match status" value="1"/>
</dbReference>
<evidence type="ECO:0000313" key="7">
    <source>
        <dbReference type="Proteomes" id="UP000008820"/>
    </source>
</evidence>
<feature type="compositionally biased region" description="Polar residues" evidence="3">
    <location>
        <begin position="665"/>
        <end position="676"/>
    </location>
</feature>
<feature type="compositionally biased region" description="Low complexity" evidence="3">
    <location>
        <begin position="212"/>
        <end position="222"/>
    </location>
</feature>
<evidence type="ECO:0000256" key="4">
    <source>
        <dbReference type="SAM" id="SignalP"/>
    </source>
</evidence>
<feature type="compositionally biased region" description="Pro residues" evidence="3">
    <location>
        <begin position="572"/>
        <end position="634"/>
    </location>
</feature>
<dbReference type="AlphaFoldDB" id="A0A903V2M6"/>
<dbReference type="Gene3D" id="2.40.10.10">
    <property type="entry name" value="Trypsin-like serine proteases"/>
    <property type="match status" value="2"/>
</dbReference>
<keyword evidence="7" id="KW-1185">Reference proteome</keyword>
<dbReference type="InterPro" id="IPR040973">
    <property type="entry name" value="CLIP_SPH_Scar"/>
</dbReference>
<dbReference type="Proteomes" id="UP000008820">
    <property type="component" value="Chromosome 2"/>
</dbReference>
<reference evidence="6" key="2">
    <citation type="submission" date="2022-10" db="UniProtKB">
        <authorList>
            <consortium name="EnsemblMetazoa"/>
        </authorList>
    </citation>
    <scope>IDENTIFICATION</scope>
    <source>
        <strain evidence="6">LVP_AGWG</strain>
    </source>
</reference>
<feature type="compositionally biased region" description="Low complexity" evidence="3">
    <location>
        <begin position="276"/>
        <end position="285"/>
    </location>
</feature>
<feature type="compositionally biased region" description="Polar residues" evidence="3">
    <location>
        <begin position="562"/>
        <end position="571"/>
    </location>
</feature>
<organism evidence="6 7">
    <name type="scientific">Aedes aegypti</name>
    <name type="common">Yellowfever mosquito</name>
    <name type="synonym">Culex aegypti</name>
    <dbReference type="NCBI Taxonomy" id="7159"/>
    <lineage>
        <taxon>Eukaryota</taxon>
        <taxon>Metazoa</taxon>
        <taxon>Ecdysozoa</taxon>
        <taxon>Arthropoda</taxon>
        <taxon>Hexapoda</taxon>
        <taxon>Insecta</taxon>
        <taxon>Pterygota</taxon>
        <taxon>Neoptera</taxon>
        <taxon>Endopterygota</taxon>
        <taxon>Diptera</taxon>
        <taxon>Nematocera</taxon>
        <taxon>Culicoidea</taxon>
        <taxon>Culicidae</taxon>
        <taxon>Culicinae</taxon>
        <taxon>Aedini</taxon>
        <taxon>Aedes</taxon>
        <taxon>Stegomyia</taxon>
    </lineage>
</organism>
<reference evidence="6 7" key="1">
    <citation type="submission" date="2017-06" db="EMBL/GenBank/DDBJ databases">
        <title>Aedes aegypti genome working group (AGWG) sequencing and assembly.</title>
        <authorList>
            <consortium name="Aedes aegypti Genome Working Group (AGWG)"/>
            <person name="Matthews B.J."/>
        </authorList>
    </citation>
    <scope>NUCLEOTIDE SEQUENCE [LARGE SCALE GENOMIC DNA]</scope>
    <source>
        <strain evidence="6 7">LVP_AGWG</strain>
    </source>
</reference>
<dbReference type="PANTHER" id="PTHR24252">
    <property type="entry name" value="ACROSIN-RELATED"/>
    <property type="match status" value="1"/>
</dbReference>
<feature type="region of interest" description="Disordered" evidence="3">
    <location>
        <begin position="553"/>
        <end position="707"/>
    </location>
</feature>
<feature type="region of interest" description="Disordered" evidence="3">
    <location>
        <begin position="260"/>
        <end position="285"/>
    </location>
</feature>
<feature type="signal peptide" evidence="4">
    <location>
        <begin position="1"/>
        <end position="19"/>
    </location>
</feature>
<dbReference type="PANTHER" id="PTHR24252:SF7">
    <property type="entry name" value="HYALIN"/>
    <property type="match status" value="1"/>
</dbReference>
<feature type="compositionally biased region" description="Pro residues" evidence="3">
    <location>
        <begin position="683"/>
        <end position="707"/>
    </location>
</feature>
<feature type="region of interest" description="Disordered" evidence="3">
    <location>
        <begin position="41"/>
        <end position="62"/>
    </location>
</feature>
<feature type="chain" id="PRO_5037793641" description="Peptidase S1 domain-containing protein" evidence="4">
    <location>
        <begin position="20"/>
        <end position="1199"/>
    </location>
</feature>
<feature type="compositionally biased region" description="Basic and acidic residues" evidence="3">
    <location>
        <begin position="639"/>
        <end position="650"/>
    </location>
</feature>
<feature type="compositionally biased region" description="Polar residues" evidence="3">
    <location>
        <begin position="803"/>
        <end position="812"/>
    </location>
</feature>
<evidence type="ECO:0000259" key="5">
    <source>
        <dbReference type="PROSITE" id="PS50240"/>
    </source>
</evidence>
<dbReference type="Pfam" id="PF00089">
    <property type="entry name" value="Trypsin"/>
    <property type="match status" value="1"/>
</dbReference>
<dbReference type="EnsemblMetazoa" id="AAEL018159-RB">
    <property type="protein sequence ID" value="AAEL018159-PB"/>
    <property type="gene ID" value="AAEL018159"/>
</dbReference>
<feature type="region of interest" description="Disordered" evidence="3">
    <location>
        <begin position="153"/>
        <end position="177"/>
    </location>
</feature>
<evidence type="ECO:0000256" key="3">
    <source>
        <dbReference type="SAM" id="MobiDB-lite"/>
    </source>
</evidence>
<dbReference type="InterPro" id="IPR009003">
    <property type="entry name" value="Peptidase_S1_PA"/>
</dbReference>
<keyword evidence="4" id="KW-0732">Signal</keyword>
<feature type="region of interest" description="Disordered" evidence="3">
    <location>
        <begin position="859"/>
        <end position="886"/>
    </location>
</feature>
<sequence>MNLRTGAFVGLLCIGLASAQLNYQPEFLSAGQGFRSASQYRSKSISKRQAPGGDGTDVIPHDQKKQTTFWWVAPDSPFKATKIGGGVQTPPGAGEDGAAGGAAGGVAGVAGIAGAAGAAGQAGGVATAGQAGAFGATRTSQSSFQATASRTFGAAGGQAGQGPPPQPGQFGAGGTATSVQATASRTVGTQTGAAVGQGQAVGGIGGFGTTISRTSTATTRTSGVQGQAGAFGQTTNTQGVGTNTVAGGTRTNTFTATNQVSSQGVIPPGPPGQPGQPGQPAVTGGVRTTSTFRKTTATTTTGVAPIPAPAPPPPVYTNTNTATTISRNTNTATTITNTQQQQPPPPGTFQTNTNTATTSTFGAATRTDVTGTRTDQGPPPISPTSGIGGSSVTRTQENTGAGISTHTITSGVNLQPFFKKTTVTSHGYDYPVPTTVPCYEPNKVCTPNEYCVNGLVQESQLNLFNTNNQNCNSATEQCCKILPAPPPTQCPDNTYVCVSPDLCNNGLLNFDAQNAISPQPSGQCFSPEVCCKTQSLISESTVLTNEGYVVRVPDNQYLPPEGQNTNTNIQTAPPPRPPTTPRPPPPTTTRYVPPPTTTRYVPPPTTTRYVPPPTTTRYVPPPTTTRYFPPPTTTSPPYRGDEYIPPREEIPASSNTDPNAVRPPQDTNEVPSPAQDTPSFIRPTPPPRPIQPRPNPPPVGGTAPPPLPPVGCSAAMNCTEREFCSSTGVISKTPVVLTPEQELFRVPVTECRNPEKGFTGVCCRDPDYVDPWPVGMLGLYNPEILPFDDGSYKPNGNNGNGVQSGNSISQTQRNEAILASPSRVTAAQNYGPNQITSASQTQYTQSKAQYDRGVTASASTTSTTALQRQQTQTTSSTAGSSGTKRFTAGGLQFVHSGNTRFKPFQKQNGGQCAPRNYNTQPRGAGPWDTGFGEFPWQAMVILESNKTLLCGGAIISETTVVTAANCVYGLNPRDVMIKGGEWRLGVDAEPKTFQIVRVKNVIYHPAYQPTTLNYDVAMLVLEDRLRFDTHIGQLCLDENDVVPSASYENCVTTGWGREVLKVHIGNALMRQMPISLLSEAESQRELQNNGFTPESHICGRPAADACDVDIGSALACADTSGTYYLKGVYSSDNGCGRPDQIVSFSNIDVQWIRQALKNPNQFITPVPNYQTAANSPVASTVQQPSTLGPNYGKAYLPPY</sequence>
<evidence type="ECO:0000256" key="2">
    <source>
        <dbReference type="ARBA" id="ARBA00024195"/>
    </source>
</evidence>
<dbReference type="GO" id="GO:0004252">
    <property type="term" value="F:serine-type endopeptidase activity"/>
    <property type="evidence" value="ECO:0007669"/>
    <property type="project" value="InterPro"/>
</dbReference>
<name>A0A903V2M6_AEDAE</name>
<accession>A0A903V2M6</accession>
<dbReference type="SMART" id="SM00020">
    <property type="entry name" value="Tryp_SPc"/>
    <property type="match status" value="1"/>
</dbReference>
<dbReference type="OrthoDB" id="10064156at2759"/>
<feature type="region of interest" description="Disordered" evidence="3">
    <location>
        <begin position="368"/>
        <end position="393"/>
    </location>
</feature>
<feature type="region of interest" description="Disordered" evidence="3">
    <location>
        <begin position="212"/>
        <end position="247"/>
    </location>
</feature>
<evidence type="ECO:0000256" key="1">
    <source>
        <dbReference type="ARBA" id="ARBA00023157"/>
    </source>
</evidence>
<dbReference type="SUPFAM" id="SSF50494">
    <property type="entry name" value="Trypsin-like serine proteases"/>
    <property type="match status" value="1"/>
</dbReference>
<feature type="compositionally biased region" description="Low complexity" evidence="3">
    <location>
        <begin position="859"/>
        <end position="883"/>
    </location>
</feature>
<dbReference type="InterPro" id="IPR001254">
    <property type="entry name" value="Trypsin_dom"/>
</dbReference>
<dbReference type="CDD" id="cd00190">
    <property type="entry name" value="Tryp_SPc"/>
    <property type="match status" value="1"/>
</dbReference>
<feature type="domain" description="Peptidase S1" evidence="5">
    <location>
        <begin position="907"/>
        <end position="1157"/>
    </location>
</feature>
<proteinExistence type="inferred from homology"/>
<feature type="compositionally biased region" description="Low complexity" evidence="3">
    <location>
        <begin position="232"/>
        <end position="247"/>
    </location>
</feature>
<dbReference type="InterPro" id="IPR043504">
    <property type="entry name" value="Peptidase_S1_PA_chymotrypsin"/>
</dbReference>
<protein>
    <recommendedName>
        <fullName evidence="5">Peptidase S1 domain-containing protein</fullName>
    </recommendedName>
</protein>
<dbReference type="GO" id="GO:0006508">
    <property type="term" value="P:proteolysis"/>
    <property type="evidence" value="ECO:0007669"/>
    <property type="project" value="InterPro"/>
</dbReference>
<gene>
    <name evidence="6" type="primary">5564903</name>
</gene>
<feature type="region of interest" description="Disordered" evidence="3">
    <location>
        <begin position="790"/>
        <end position="812"/>
    </location>
</feature>
<evidence type="ECO:0000313" key="6">
    <source>
        <dbReference type="EnsemblMetazoa" id="AAEL018159-PB"/>
    </source>
</evidence>
<keyword evidence="1" id="KW-1015">Disulfide bond</keyword>